<reference evidence="1 2" key="1">
    <citation type="submission" date="2019-06" db="EMBL/GenBank/DDBJ databases">
        <authorList>
            <person name="Deangelis K."/>
            <person name="Huntemann M."/>
            <person name="Clum A."/>
            <person name="Pillay M."/>
            <person name="Palaniappan K."/>
            <person name="Varghese N."/>
            <person name="Mikhailova N."/>
            <person name="Stamatis D."/>
            <person name="Reddy T."/>
            <person name="Daum C."/>
            <person name="Shapiro N."/>
            <person name="Ivanova N."/>
            <person name="Kyrpides N."/>
            <person name="Woyke T."/>
        </authorList>
    </citation>
    <scope>NUCLEOTIDE SEQUENCE [LARGE SCALE GENOMIC DNA]</scope>
    <source>
        <strain evidence="1 2">106R</strain>
    </source>
</reference>
<protein>
    <submittedName>
        <fullName evidence="1">Uncharacterized protein</fullName>
    </submittedName>
</protein>
<evidence type="ECO:0000313" key="2">
    <source>
        <dbReference type="Proteomes" id="UP000320710"/>
    </source>
</evidence>
<organism evidence="1 2">
    <name type="scientific">Serratia marcescens</name>
    <dbReference type="NCBI Taxonomy" id="615"/>
    <lineage>
        <taxon>Bacteria</taxon>
        <taxon>Pseudomonadati</taxon>
        <taxon>Pseudomonadota</taxon>
        <taxon>Gammaproteobacteria</taxon>
        <taxon>Enterobacterales</taxon>
        <taxon>Yersiniaceae</taxon>
        <taxon>Serratia</taxon>
    </lineage>
</organism>
<gene>
    <name evidence="1" type="ORF">FHU12_1639</name>
</gene>
<accession>A0AA46K462</accession>
<reference evidence="1 2" key="2">
    <citation type="submission" date="2019-07" db="EMBL/GenBank/DDBJ databases">
        <title>Investigation of anaerobic lignin degradation for improved lignocellulosic biofuels.</title>
        <authorList>
            <person name="Deangelis K.PhD."/>
        </authorList>
    </citation>
    <scope>NUCLEOTIDE SEQUENCE [LARGE SCALE GENOMIC DNA]</scope>
    <source>
        <strain evidence="1 2">106R</strain>
    </source>
</reference>
<sequence length="52" mass="5583">MMSMMKEKNLAISSMFFILGLCFGSLSSRKATIKGGLALSLGVIYRAGKIPL</sequence>
<dbReference type="AlphaFoldDB" id="A0AA46K462"/>
<name>A0AA46K462_SERMA</name>
<comment type="caution">
    <text evidence="1">The sequence shown here is derived from an EMBL/GenBank/DDBJ whole genome shotgun (WGS) entry which is preliminary data.</text>
</comment>
<dbReference type="EMBL" id="VFMJ01000001">
    <property type="protein sequence ID" value="TQI84135.1"/>
    <property type="molecule type" value="Genomic_DNA"/>
</dbReference>
<proteinExistence type="predicted"/>
<evidence type="ECO:0000313" key="1">
    <source>
        <dbReference type="EMBL" id="TQI84135.1"/>
    </source>
</evidence>
<dbReference type="RefSeq" id="WP_197834414.1">
    <property type="nucleotide sequence ID" value="NZ_JANKZH010000005.1"/>
</dbReference>
<dbReference type="Proteomes" id="UP000320710">
    <property type="component" value="Unassembled WGS sequence"/>
</dbReference>